<feature type="transmembrane region" description="Helical" evidence="1">
    <location>
        <begin position="126"/>
        <end position="145"/>
    </location>
</feature>
<feature type="transmembrane region" description="Helical" evidence="1">
    <location>
        <begin position="189"/>
        <end position="208"/>
    </location>
</feature>
<comment type="caution">
    <text evidence="3">The sequence shown here is derived from an EMBL/GenBank/DDBJ whole genome shotgun (WGS) entry which is preliminary data.</text>
</comment>
<protein>
    <recommendedName>
        <fullName evidence="2">Zinc-ribbon domain-containing protein</fullName>
    </recommendedName>
</protein>
<evidence type="ECO:0000313" key="4">
    <source>
        <dbReference type="Proteomes" id="UP000051647"/>
    </source>
</evidence>
<reference evidence="3 4" key="1">
    <citation type="journal article" date="2015" name="Genome Announc.">
        <title>Expanding the biotechnology potential of lactobacilli through comparative genomics of 213 strains and associated genera.</title>
        <authorList>
            <person name="Sun Z."/>
            <person name="Harris H.M."/>
            <person name="McCann A."/>
            <person name="Guo C."/>
            <person name="Argimon S."/>
            <person name="Zhang W."/>
            <person name="Yang X."/>
            <person name="Jeffery I.B."/>
            <person name="Cooney J.C."/>
            <person name="Kagawa T.F."/>
            <person name="Liu W."/>
            <person name="Song Y."/>
            <person name="Salvetti E."/>
            <person name="Wrobel A."/>
            <person name="Rasinkangas P."/>
            <person name="Parkhill J."/>
            <person name="Rea M.C."/>
            <person name="O'Sullivan O."/>
            <person name="Ritari J."/>
            <person name="Douillard F.P."/>
            <person name="Paul Ross R."/>
            <person name="Yang R."/>
            <person name="Briner A.E."/>
            <person name="Felis G.E."/>
            <person name="de Vos W.M."/>
            <person name="Barrangou R."/>
            <person name="Klaenhammer T.R."/>
            <person name="Caufield P.W."/>
            <person name="Cui Y."/>
            <person name="Zhang H."/>
            <person name="O'Toole P.W."/>
        </authorList>
    </citation>
    <scope>NUCLEOTIDE SEQUENCE [LARGE SCALE GENOMIC DNA]</scope>
    <source>
        <strain evidence="3 4">DSM 14857</strain>
    </source>
</reference>
<keyword evidence="4" id="KW-1185">Reference proteome</keyword>
<evidence type="ECO:0000313" key="3">
    <source>
        <dbReference type="EMBL" id="KRL65904.1"/>
    </source>
</evidence>
<dbReference type="Pfam" id="PF13240">
    <property type="entry name" value="Zn_Ribbon_1"/>
    <property type="match status" value="1"/>
</dbReference>
<dbReference type="EMBL" id="AZFA01000024">
    <property type="protein sequence ID" value="KRL65904.1"/>
    <property type="molecule type" value="Genomic_DNA"/>
</dbReference>
<organism evidence="3 4">
    <name type="scientific">Companilactobacillus versmoldensis DSM 14857 = KCTC 3814</name>
    <dbReference type="NCBI Taxonomy" id="1423815"/>
    <lineage>
        <taxon>Bacteria</taxon>
        <taxon>Bacillati</taxon>
        <taxon>Bacillota</taxon>
        <taxon>Bacilli</taxon>
        <taxon>Lactobacillales</taxon>
        <taxon>Lactobacillaceae</taxon>
        <taxon>Companilactobacillus</taxon>
    </lineage>
</organism>
<proteinExistence type="predicted"/>
<accession>A0A0R1SA27</accession>
<dbReference type="AlphaFoldDB" id="A0A0R1SA27"/>
<evidence type="ECO:0000256" key="1">
    <source>
        <dbReference type="SAM" id="Phobius"/>
    </source>
</evidence>
<gene>
    <name evidence="3" type="ORF">FC27_GL001196</name>
</gene>
<dbReference type="OrthoDB" id="2410059at2"/>
<feature type="transmembrane region" description="Helical" evidence="1">
    <location>
        <begin position="157"/>
        <end position="177"/>
    </location>
</feature>
<dbReference type="Proteomes" id="UP000051647">
    <property type="component" value="Unassembled WGS sequence"/>
</dbReference>
<keyword evidence="1" id="KW-0472">Membrane</keyword>
<dbReference type="PATRIC" id="fig|1423815.3.peg.1227"/>
<dbReference type="eggNOG" id="ENOG5033GMX">
    <property type="taxonomic scope" value="Bacteria"/>
</dbReference>
<keyword evidence="1" id="KW-0812">Transmembrane</keyword>
<feature type="domain" description="Zinc-ribbon" evidence="2">
    <location>
        <begin position="3"/>
        <end position="24"/>
    </location>
</feature>
<sequence>MKFCTNCGFKLDEDAQFCIKCGAKQISVENNNADETLVNSGFSAGSGVTQNNPNYNQQQGNFNQQQSNFNYNQQPNNFRQHGLQNAYAEGFAIGQPQHLSFSQSVSYIFANMFDFGPKVQDNQKSIYWWNFLLLCIFTMLVNTVMEVNVFNTGFLSIAIVGGILDEIFGILSLPAMMRRLNYLGKNKNLAWLMLLPIVELYPFILMFTDRKTWYL</sequence>
<evidence type="ECO:0000259" key="2">
    <source>
        <dbReference type="Pfam" id="PF13240"/>
    </source>
</evidence>
<dbReference type="STRING" id="1423815.FC27_GL001196"/>
<dbReference type="RefSeq" id="WP_010625106.1">
    <property type="nucleotide sequence ID" value="NZ_AZFA01000024.1"/>
</dbReference>
<dbReference type="InterPro" id="IPR026870">
    <property type="entry name" value="Zinc_ribbon_dom"/>
</dbReference>
<name>A0A0R1SA27_9LACO</name>
<keyword evidence="1" id="KW-1133">Transmembrane helix</keyword>